<organism evidence="2 4">
    <name type="scientific">Medicago truncatula</name>
    <name type="common">Barrel medic</name>
    <name type="synonym">Medicago tribuloides</name>
    <dbReference type="NCBI Taxonomy" id="3880"/>
    <lineage>
        <taxon>Eukaryota</taxon>
        <taxon>Viridiplantae</taxon>
        <taxon>Streptophyta</taxon>
        <taxon>Embryophyta</taxon>
        <taxon>Tracheophyta</taxon>
        <taxon>Spermatophyta</taxon>
        <taxon>Magnoliopsida</taxon>
        <taxon>eudicotyledons</taxon>
        <taxon>Gunneridae</taxon>
        <taxon>Pentapetalae</taxon>
        <taxon>rosids</taxon>
        <taxon>fabids</taxon>
        <taxon>Fabales</taxon>
        <taxon>Fabaceae</taxon>
        <taxon>Papilionoideae</taxon>
        <taxon>50 kb inversion clade</taxon>
        <taxon>NPAAA clade</taxon>
        <taxon>Hologalegina</taxon>
        <taxon>IRL clade</taxon>
        <taxon>Trifolieae</taxon>
        <taxon>Medicago</taxon>
    </lineage>
</organism>
<evidence type="ECO:0000313" key="4">
    <source>
        <dbReference type="Proteomes" id="UP000002051"/>
    </source>
</evidence>
<dbReference type="AlphaFoldDB" id="A0A072URJ0"/>
<evidence type="ECO:0000313" key="3">
    <source>
        <dbReference type="EnsemblPlants" id="KEH28485"/>
    </source>
</evidence>
<keyword evidence="4" id="KW-1185">Reference proteome</keyword>
<protein>
    <submittedName>
        <fullName evidence="2 3">Uncharacterized protein</fullName>
    </submittedName>
</protein>
<sequence length="128" mass="14671">MLLRHDTKHAAGSVEHHRNANFNGKKRSSRNHHEMKCGQTVGSGRIRFRNPEPTNPTVSIFQSVLVRLHLRFFRVTVLTGFGLYGWFVSVSIPTQKIPECNDEKEKGWDVDSGHHIKELYSELPDPHS</sequence>
<reference evidence="3" key="3">
    <citation type="submission" date="2015-04" db="UniProtKB">
        <authorList>
            <consortium name="EnsemblPlants"/>
        </authorList>
    </citation>
    <scope>IDENTIFICATION</scope>
    <source>
        <strain evidence="3">cv. Jemalong A17</strain>
    </source>
</reference>
<reference evidence="2 4" key="1">
    <citation type="journal article" date="2011" name="Nature">
        <title>The Medicago genome provides insight into the evolution of rhizobial symbioses.</title>
        <authorList>
            <person name="Young N.D."/>
            <person name="Debelle F."/>
            <person name="Oldroyd G.E."/>
            <person name="Geurts R."/>
            <person name="Cannon S.B."/>
            <person name="Udvardi M.K."/>
            <person name="Benedito V.A."/>
            <person name="Mayer K.F."/>
            <person name="Gouzy J."/>
            <person name="Schoof H."/>
            <person name="Van de Peer Y."/>
            <person name="Proost S."/>
            <person name="Cook D.R."/>
            <person name="Meyers B.C."/>
            <person name="Spannagl M."/>
            <person name="Cheung F."/>
            <person name="De Mita S."/>
            <person name="Krishnakumar V."/>
            <person name="Gundlach H."/>
            <person name="Zhou S."/>
            <person name="Mudge J."/>
            <person name="Bharti A.K."/>
            <person name="Murray J.D."/>
            <person name="Naoumkina M.A."/>
            <person name="Rosen B."/>
            <person name="Silverstein K.A."/>
            <person name="Tang H."/>
            <person name="Rombauts S."/>
            <person name="Zhao P.X."/>
            <person name="Zhou P."/>
            <person name="Barbe V."/>
            <person name="Bardou P."/>
            <person name="Bechner M."/>
            <person name="Bellec A."/>
            <person name="Berger A."/>
            <person name="Berges H."/>
            <person name="Bidwell S."/>
            <person name="Bisseling T."/>
            <person name="Choisne N."/>
            <person name="Couloux A."/>
            <person name="Denny R."/>
            <person name="Deshpande S."/>
            <person name="Dai X."/>
            <person name="Doyle J.J."/>
            <person name="Dudez A.M."/>
            <person name="Farmer A.D."/>
            <person name="Fouteau S."/>
            <person name="Franken C."/>
            <person name="Gibelin C."/>
            <person name="Gish J."/>
            <person name="Goldstein S."/>
            <person name="Gonzalez A.J."/>
            <person name="Green P.J."/>
            <person name="Hallab A."/>
            <person name="Hartog M."/>
            <person name="Hua A."/>
            <person name="Humphray S.J."/>
            <person name="Jeong D.H."/>
            <person name="Jing Y."/>
            <person name="Jocker A."/>
            <person name="Kenton S.M."/>
            <person name="Kim D.J."/>
            <person name="Klee K."/>
            <person name="Lai H."/>
            <person name="Lang C."/>
            <person name="Lin S."/>
            <person name="Macmil S.L."/>
            <person name="Magdelenat G."/>
            <person name="Matthews L."/>
            <person name="McCorrison J."/>
            <person name="Monaghan E.L."/>
            <person name="Mun J.H."/>
            <person name="Najar F.Z."/>
            <person name="Nicholson C."/>
            <person name="Noirot C."/>
            <person name="O'Bleness M."/>
            <person name="Paule C.R."/>
            <person name="Poulain J."/>
            <person name="Prion F."/>
            <person name="Qin B."/>
            <person name="Qu C."/>
            <person name="Retzel E.F."/>
            <person name="Riddle C."/>
            <person name="Sallet E."/>
            <person name="Samain S."/>
            <person name="Samson N."/>
            <person name="Sanders I."/>
            <person name="Saurat O."/>
            <person name="Scarpelli C."/>
            <person name="Schiex T."/>
            <person name="Segurens B."/>
            <person name="Severin A.J."/>
            <person name="Sherrier D.J."/>
            <person name="Shi R."/>
            <person name="Sims S."/>
            <person name="Singer S.R."/>
            <person name="Sinharoy S."/>
            <person name="Sterck L."/>
            <person name="Viollet A."/>
            <person name="Wang B.B."/>
            <person name="Wang K."/>
            <person name="Wang M."/>
            <person name="Wang X."/>
            <person name="Warfsmann J."/>
            <person name="Weissenbach J."/>
            <person name="White D.D."/>
            <person name="White J.D."/>
            <person name="Wiley G.B."/>
            <person name="Wincker P."/>
            <person name="Xing Y."/>
            <person name="Yang L."/>
            <person name="Yao Z."/>
            <person name="Ying F."/>
            <person name="Zhai J."/>
            <person name="Zhou L."/>
            <person name="Zuber A."/>
            <person name="Denarie J."/>
            <person name="Dixon R.A."/>
            <person name="May G.D."/>
            <person name="Schwartz D.C."/>
            <person name="Rogers J."/>
            <person name="Quetier F."/>
            <person name="Town C.D."/>
            <person name="Roe B.A."/>
        </authorList>
    </citation>
    <scope>NUCLEOTIDE SEQUENCE [LARGE SCALE GENOMIC DNA]</scope>
    <source>
        <strain evidence="2">A17</strain>
        <strain evidence="3 4">cv. Jemalong A17</strain>
    </source>
</reference>
<accession>A0A072URJ0</accession>
<name>A0A072URJ0_MEDTR</name>
<proteinExistence type="predicted"/>
<dbReference type="HOGENOM" id="CLU_1962869_0_0_1"/>
<evidence type="ECO:0000313" key="2">
    <source>
        <dbReference type="EMBL" id="KEH28485.1"/>
    </source>
</evidence>
<reference evidence="2 4" key="2">
    <citation type="journal article" date="2014" name="BMC Genomics">
        <title>An improved genome release (version Mt4.0) for the model legume Medicago truncatula.</title>
        <authorList>
            <person name="Tang H."/>
            <person name="Krishnakumar V."/>
            <person name="Bidwell S."/>
            <person name="Rosen B."/>
            <person name="Chan A."/>
            <person name="Zhou S."/>
            <person name="Gentzbittel L."/>
            <person name="Childs K.L."/>
            <person name="Yandell M."/>
            <person name="Gundlach H."/>
            <person name="Mayer K.F."/>
            <person name="Schwartz D.C."/>
            <person name="Town C.D."/>
        </authorList>
    </citation>
    <scope>GENOME REANNOTATION</scope>
    <source>
        <strain evidence="2">A17</strain>
        <strain evidence="3 4">cv. Jemalong A17</strain>
    </source>
</reference>
<feature type="region of interest" description="Disordered" evidence="1">
    <location>
        <begin position="1"/>
        <end position="36"/>
    </location>
</feature>
<dbReference type="Proteomes" id="UP000002051">
    <property type="component" value="Chromosome 5"/>
</dbReference>
<evidence type="ECO:0000256" key="1">
    <source>
        <dbReference type="SAM" id="MobiDB-lite"/>
    </source>
</evidence>
<gene>
    <name evidence="2" type="ordered locus">MTR_5g098315</name>
</gene>
<feature type="compositionally biased region" description="Basic and acidic residues" evidence="1">
    <location>
        <begin position="1"/>
        <end position="18"/>
    </location>
</feature>
<dbReference type="EnsemblPlants" id="KEH28485">
    <property type="protein sequence ID" value="KEH28485"/>
    <property type="gene ID" value="MTR_5g098315"/>
</dbReference>
<dbReference type="EMBL" id="CM001221">
    <property type="protein sequence ID" value="KEH28485.1"/>
    <property type="molecule type" value="Genomic_DNA"/>
</dbReference>